<comment type="caution">
    <text evidence="1">The sequence shown here is derived from an EMBL/GenBank/DDBJ whole genome shotgun (WGS) entry which is preliminary data.</text>
</comment>
<keyword evidence="2" id="KW-1185">Reference proteome</keyword>
<organism evidence="1 2">
    <name type="scientific">Parapedobacter deserti</name>
    <dbReference type="NCBI Taxonomy" id="1912957"/>
    <lineage>
        <taxon>Bacteria</taxon>
        <taxon>Pseudomonadati</taxon>
        <taxon>Bacteroidota</taxon>
        <taxon>Sphingobacteriia</taxon>
        <taxon>Sphingobacteriales</taxon>
        <taxon>Sphingobacteriaceae</taxon>
        <taxon>Parapedobacter</taxon>
    </lineage>
</organism>
<protein>
    <submittedName>
        <fullName evidence="1">Uncharacterized protein</fullName>
    </submittedName>
</protein>
<dbReference type="RefSeq" id="WP_379025151.1">
    <property type="nucleotide sequence ID" value="NZ_JBHRTA010000039.1"/>
</dbReference>
<evidence type="ECO:0000313" key="2">
    <source>
        <dbReference type="Proteomes" id="UP001595526"/>
    </source>
</evidence>
<dbReference type="EMBL" id="JBHRTA010000039">
    <property type="protein sequence ID" value="MFC3199478.1"/>
    <property type="molecule type" value="Genomic_DNA"/>
</dbReference>
<sequence length="79" mass="9530">MLERLATYLDGRTADFNYIREHPRMEIWIKGREWYPILISEISRGRYVVYWGDVRAGFSDPDEVFCYMLKVFKVIKSEC</sequence>
<proteinExistence type="predicted"/>
<dbReference type="Proteomes" id="UP001595526">
    <property type="component" value="Unassembled WGS sequence"/>
</dbReference>
<evidence type="ECO:0000313" key="1">
    <source>
        <dbReference type="EMBL" id="MFC3199478.1"/>
    </source>
</evidence>
<reference evidence="2" key="1">
    <citation type="journal article" date="2019" name="Int. J. Syst. Evol. Microbiol.">
        <title>The Global Catalogue of Microorganisms (GCM) 10K type strain sequencing project: providing services to taxonomists for standard genome sequencing and annotation.</title>
        <authorList>
            <consortium name="The Broad Institute Genomics Platform"/>
            <consortium name="The Broad Institute Genome Sequencing Center for Infectious Disease"/>
            <person name="Wu L."/>
            <person name="Ma J."/>
        </authorList>
    </citation>
    <scope>NUCLEOTIDE SEQUENCE [LARGE SCALE GENOMIC DNA]</scope>
    <source>
        <strain evidence="2">KCTC 52416</strain>
    </source>
</reference>
<accession>A0ABV7JT84</accession>
<name>A0ABV7JT84_9SPHI</name>
<gene>
    <name evidence="1" type="ORF">ACFOET_17785</name>
</gene>